<protein>
    <submittedName>
        <fullName evidence="1">Uncharacterized protein</fullName>
    </submittedName>
</protein>
<proteinExistence type="predicted"/>
<dbReference type="Proteomes" id="UP001152795">
    <property type="component" value="Unassembled WGS sequence"/>
</dbReference>
<reference evidence="1" key="1">
    <citation type="submission" date="2020-04" db="EMBL/GenBank/DDBJ databases">
        <authorList>
            <person name="Alioto T."/>
            <person name="Alioto T."/>
            <person name="Gomez Garrido J."/>
        </authorList>
    </citation>
    <scope>NUCLEOTIDE SEQUENCE</scope>
    <source>
        <strain evidence="1">A484AB</strain>
    </source>
</reference>
<dbReference type="AlphaFoldDB" id="A0A7D9LU48"/>
<gene>
    <name evidence="1" type="ORF">PACLA_8A056744</name>
</gene>
<sequence length="52" mass="6120">EERIAEAGKQFYCGIINRPYTYGWIKIFGATLFMAKGYHRNTEVIKCSRRMT</sequence>
<keyword evidence="2" id="KW-1185">Reference proteome</keyword>
<feature type="non-terminal residue" evidence="1">
    <location>
        <position position="1"/>
    </location>
</feature>
<dbReference type="EMBL" id="CACRXK020024262">
    <property type="protein sequence ID" value="CAB4038487.1"/>
    <property type="molecule type" value="Genomic_DNA"/>
</dbReference>
<name>A0A7D9LU48_PARCT</name>
<evidence type="ECO:0000313" key="2">
    <source>
        <dbReference type="Proteomes" id="UP001152795"/>
    </source>
</evidence>
<organism evidence="1 2">
    <name type="scientific">Paramuricea clavata</name>
    <name type="common">Red gorgonian</name>
    <name type="synonym">Violescent sea-whip</name>
    <dbReference type="NCBI Taxonomy" id="317549"/>
    <lineage>
        <taxon>Eukaryota</taxon>
        <taxon>Metazoa</taxon>
        <taxon>Cnidaria</taxon>
        <taxon>Anthozoa</taxon>
        <taxon>Octocorallia</taxon>
        <taxon>Malacalcyonacea</taxon>
        <taxon>Plexauridae</taxon>
        <taxon>Paramuricea</taxon>
    </lineage>
</organism>
<accession>A0A7D9LU48</accession>
<comment type="caution">
    <text evidence="1">The sequence shown here is derived from an EMBL/GenBank/DDBJ whole genome shotgun (WGS) entry which is preliminary data.</text>
</comment>
<evidence type="ECO:0000313" key="1">
    <source>
        <dbReference type="EMBL" id="CAB4038487.1"/>
    </source>
</evidence>